<reference evidence="2" key="1">
    <citation type="submission" date="2021-01" db="EMBL/GenBank/DDBJ databases">
        <title>Modified the classification status of verrucomicrobia.</title>
        <authorList>
            <person name="Feng X."/>
        </authorList>
    </citation>
    <scope>NUCLEOTIDE SEQUENCE</scope>
    <source>
        <strain evidence="2">KCTC 12986</strain>
    </source>
</reference>
<name>A0A934RLW5_9BACT</name>
<dbReference type="SUPFAM" id="SSF55486">
    <property type="entry name" value="Metalloproteases ('zincins'), catalytic domain"/>
    <property type="match status" value="1"/>
</dbReference>
<dbReference type="Gene3D" id="3.40.390.10">
    <property type="entry name" value="Collagenase (Catalytic Domain)"/>
    <property type="match status" value="1"/>
</dbReference>
<sequence>MNAHSPFILTVGSLWLGLSTTNAVNIVLDFVPSNNLFSGNATARAAVSQAASDISAALTNSLSPLATDTYTGTNGANSSTVDWRLQYTQPNSGNAVTLENPHSSPGFGLDEIKIYVGGRDLGGNTLGQGGPGGIGFNLGGTIGPGSFADAVDQMEALSDAAMLRGSGPVLYVQSTTFNGEDVTLQSGIFVGNLWFDTDTDNDGNTDSAAELGLSWHYDHTIGVAGGKIDLYTVALHEILHAIGFGIGESWNSQVSGNEWTGMEANSVYEGLGAVPIDGGHLAAGTMSTSIVDGSTQEAVMGPTLSAGQRKTLTELDLAILRDLGYETIPEPSSLSLCALGLLAVFRRRK</sequence>
<dbReference type="InterPro" id="IPR024079">
    <property type="entry name" value="MetalloPept_cat_dom_sf"/>
</dbReference>
<dbReference type="Pfam" id="PF07589">
    <property type="entry name" value="PEP-CTERM"/>
    <property type="match status" value="1"/>
</dbReference>
<keyword evidence="3" id="KW-1185">Reference proteome</keyword>
<organism evidence="2 3">
    <name type="scientific">Roseibacillus ishigakijimensis</name>
    <dbReference type="NCBI Taxonomy" id="454146"/>
    <lineage>
        <taxon>Bacteria</taxon>
        <taxon>Pseudomonadati</taxon>
        <taxon>Verrucomicrobiota</taxon>
        <taxon>Verrucomicrobiia</taxon>
        <taxon>Verrucomicrobiales</taxon>
        <taxon>Verrucomicrobiaceae</taxon>
        <taxon>Roseibacillus</taxon>
    </lineage>
</organism>
<comment type="caution">
    <text evidence="2">The sequence shown here is derived from an EMBL/GenBank/DDBJ whole genome shotgun (WGS) entry which is preliminary data.</text>
</comment>
<dbReference type="RefSeq" id="WP_200390618.1">
    <property type="nucleotide sequence ID" value="NZ_JAENIO010000006.1"/>
</dbReference>
<dbReference type="EMBL" id="JAENIO010000006">
    <property type="protein sequence ID" value="MBK1833185.1"/>
    <property type="molecule type" value="Genomic_DNA"/>
</dbReference>
<dbReference type="AlphaFoldDB" id="A0A934RLW5"/>
<accession>A0A934RLW5</accession>
<evidence type="ECO:0000313" key="2">
    <source>
        <dbReference type="EMBL" id="MBK1833185.1"/>
    </source>
</evidence>
<dbReference type="GO" id="GO:0008237">
    <property type="term" value="F:metallopeptidase activity"/>
    <property type="evidence" value="ECO:0007669"/>
    <property type="project" value="InterPro"/>
</dbReference>
<dbReference type="Proteomes" id="UP000604083">
    <property type="component" value="Unassembled WGS sequence"/>
</dbReference>
<gene>
    <name evidence="2" type="ORF">JIN78_03850</name>
</gene>
<evidence type="ECO:0000259" key="1">
    <source>
        <dbReference type="Pfam" id="PF07589"/>
    </source>
</evidence>
<proteinExistence type="predicted"/>
<evidence type="ECO:0000313" key="3">
    <source>
        <dbReference type="Proteomes" id="UP000604083"/>
    </source>
</evidence>
<dbReference type="InterPro" id="IPR013424">
    <property type="entry name" value="Ice-binding_C"/>
</dbReference>
<feature type="domain" description="Ice-binding protein C-terminal" evidence="1">
    <location>
        <begin position="327"/>
        <end position="349"/>
    </location>
</feature>
<protein>
    <submittedName>
        <fullName evidence="2">PEP-CTERM sorting domain-containing protein</fullName>
    </submittedName>
</protein>